<evidence type="ECO:0000256" key="1">
    <source>
        <dbReference type="SAM" id="MobiDB-lite"/>
    </source>
</evidence>
<reference evidence="2" key="1">
    <citation type="submission" date="2014-09" db="EMBL/GenBank/DDBJ databases">
        <authorList>
            <person name="Magalhaes I.L.F."/>
            <person name="Oliveira U."/>
            <person name="Santos F.R."/>
            <person name="Vidigal T.H.D.A."/>
            <person name="Brescovit A.D."/>
            <person name="Santos A.J."/>
        </authorList>
    </citation>
    <scope>NUCLEOTIDE SEQUENCE</scope>
    <source>
        <tissue evidence="2">Shoot tissue taken approximately 20 cm above the soil surface</tissue>
    </source>
</reference>
<dbReference type="AlphaFoldDB" id="A0A0A9ACT5"/>
<accession>A0A0A9ACT5</accession>
<feature type="region of interest" description="Disordered" evidence="1">
    <location>
        <begin position="34"/>
        <end position="54"/>
    </location>
</feature>
<evidence type="ECO:0000313" key="2">
    <source>
        <dbReference type="EMBL" id="JAD46780.1"/>
    </source>
</evidence>
<dbReference type="EMBL" id="GBRH01251115">
    <property type="protein sequence ID" value="JAD46780.1"/>
    <property type="molecule type" value="Transcribed_RNA"/>
</dbReference>
<sequence length="73" mass="8209">MALIIDPKHTIPCCGQLDPTSSHEDAALRAITMAEEDERFGRGRSRRPAAREELQPPRVPHVLLVVFDIHLLD</sequence>
<proteinExistence type="predicted"/>
<protein>
    <submittedName>
        <fullName evidence="2">Uncharacterized protein</fullName>
    </submittedName>
</protein>
<reference evidence="2" key="2">
    <citation type="journal article" date="2015" name="Data Brief">
        <title>Shoot transcriptome of the giant reed, Arundo donax.</title>
        <authorList>
            <person name="Barrero R.A."/>
            <person name="Guerrero F.D."/>
            <person name="Moolhuijzen P."/>
            <person name="Goolsby J.A."/>
            <person name="Tidwell J."/>
            <person name="Bellgard S.E."/>
            <person name="Bellgard M.I."/>
        </authorList>
    </citation>
    <scope>NUCLEOTIDE SEQUENCE</scope>
    <source>
        <tissue evidence="2">Shoot tissue taken approximately 20 cm above the soil surface</tissue>
    </source>
</reference>
<name>A0A0A9ACT5_ARUDO</name>
<organism evidence="2">
    <name type="scientific">Arundo donax</name>
    <name type="common">Giant reed</name>
    <name type="synonym">Donax arundinaceus</name>
    <dbReference type="NCBI Taxonomy" id="35708"/>
    <lineage>
        <taxon>Eukaryota</taxon>
        <taxon>Viridiplantae</taxon>
        <taxon>Streptophyta</taxon>
        <taxon>Embryophyta</taxon>
        <taxon>Tracheophyta</taxon>
        <taxon>Spermatophyta</taxon>
        <taxon>Magnoliopsida</taxon>
        <taxon>Liliopsida</taxon>
        <taxon>Poales</taxon>
        <taxon>Poaceae</taxon>
        <taxon>PACMAD clade</taxon>
        <taxon>Arundinoideae</taxon>
        <taxon>Arundineae</taxon>
        <taxon>Arundo</taxon>
    </lineage>
</organism>